<feature type="transmembrane region" description="Helical" evidence="1">
    <location>
        <begin position="247"/>
        <end position="267"/>
    </location>
</feature>
<keyword evidence="1" id="KW-0472">Membrane</keyword>
<dbReference type="Proteomes" id="UP000270021">
    <property type="component" value="Chromosome"/>
</dbReference>
<feature type="transmembrane region" description="Helical" evidence="1">
    <location>
        <begin position="93"/>
        <end position="113"/>
    </location>
</feature>
<feature type="transmembrane region" description="Helical" evidence="1">
    <location>
        <begin position="30"/>
        <end position="49"/>
    </location>
</feature>
<dbReference type="RefSeq" id="WP_126037862.1">
    <property type="nucleotide sequence ID" value="NZ_CP034438.1"/>
</dbReference>
<reference evidence="2 3" key="1">
    <citation type="submission" date="2018-12" db="EMBL/GenBank/DDBJ databases">
        <title>Complete genome sequence of Flaviflexus salsibiostraticola KCTC 33148.</title>
        <authorList>
            <person name="Bae J.-W."/>
        </authorList>
    </citation>
    <scope>NUCLEOTIDE SEQUENCE [LARGE SCALE GENOMIC DNA]</scope>
    <source>
        <strain evidence="2 3">KCTC 33148</strain>
    </source>
</reference>
<sequence>MSARTADTTSDLTGLGFILRFYLRLDRTRIIIWTLSFFAIIYLSVIALVESYPTQAALDARASLMTNPAAIMMTGPAFSLDNYTFGAMLSNELSLWTFIPAAIMSILLVVRHTRQEEETGRAEVLRSLPVGRHAPLTAALLAVAVANLAVGSATALALATSGQPIADSLAFGTATGLTGLVFAAIALLTAQLTEHSRSATGMALGALGIAAVIRGIGDVIEPQGSWLSWFSPIAWAQQMKLFVDLRWWPMLLSAALIALLVVAAAALSQRRDLGAGVFHSRPGPATAARPLLTPLGLASRMQSGMFMAWTIGLSLFAVAFGSLATELDSFLEDNPDISQWVPISADDLTLSFASVILMYLALGPVILIVSTILQMVGEERLGRVDGMLATGASRSTLLGAWSAVAAVWSAAATVILGFGAGLGLAVASGDMSWIMRMFTASAAFLPAVAVSGVLAIALYGLSPRLSPVAWVFIAFVTLEAFLGDLLKLPQWLRNLSPLNQTPLVPFEDVQAQPLLIMAGIAAALLALGFVAFRRRDLAVM</sequence>
<feature type="transmembrane region" description="Helical" evidence="1">
    <location>
        <begin position="306"/>
        <end position="325"/>
    </location>
</feature>
<dbReference type="EMBL" id="CP034438">
    <property type="protein sequence ID" value="AZN28979.1"/>
    <property type="molecule type" value="Genomic_DNA"/>
</dbReference>
<evidence type="ECO:0000313" key="3">
    <source>
        <dbReference type="Proteomes" id="UP000270021"/>
    </source>
</evidence>
<feature type="transmembrane region" description="Helical" evidence="1">
    <location>
        <begin position="134"/>
        <end position="157"/>
    </location>
</feature>
<keyword evidence="3" id="KW-1185">Reference proteome</keyword>
<accession>A0A3Q8WS37</accession>
<feature type="transmembrane region" description="Helical" evidence="1">
    <location>
        <begin position="356"/>
        <end position="376"/>
    </location>
</feature>
<dbReference type="AlphaFoldDB" id="A0A3Q8WS37"/>
<evidence type="ECO:0000256" key="1">
    <source>
        <dbReference type="SAM" id="Phobius"/>
    </source>
</evidence>
<keyword evidence="1" id="KW-0812">Transmembrane</keyword>
<protein>
    <submittedName>
        <fullName evidence="2">Polyketide antibiotic transporter</fullName>
    </submittedName>
</protein>
<name>A0A3Q8WS37_9ACTO</name>
<feature type="transmembrane region" description="Helical" evidence="1">
    <location>
        <begin position="397"/>
        <end position="427"/>
    </location>
</feature>
<feature type="transmembrane region" description="Helical" evidence="1">
    <location>
        <begin position="468"/>
        <end position="492"/>
    </location>
</feature>
<organism evidence="2 3">
    <name type="scientific">Flaviflexus salsibiostraticola</name>
    <dbReference type="NCBI Taxonomy" id="1282737"/>
    <lineage>
        <taxon>Bacteria</taxon>
        <taxon>Bacillati</taxon>
        <taxon>Actinomycetota</taxon>
        <taxon>Actinomycetes</taxon>
        <taxon>Actinomycetales</taxon>
        <taxon>Actinomycetaceae</taxon>
        <taxon>Flaviflexus</taxon>
    </lineage>
</organism>
<evidence type="ECO:0000313" key="2">
    <source>
        <dbReference type="EMBL" id="AZN28979.1"/>
    </source>
</evidence>
<keyword evidence="1" id="KW-1133">Transmembrane helix</keyword>
<feature type="transmembrane region" description="Helical" evidence="1">
    <location>
        <begin position="433"/>
        <end position="461"/>
    </location>
</feature>
<dbReference type="OrthoDB" id="2014935at2"/>
<gene>
    <name evidence="2" type="ORF">EJO69_00685</name>
</gene>
<feature type="transmembrane region" description="Helical" evidence="1">
    <location>
        <begin position="202"/>
        <end position="220"/>
    </location>
</feature>
<feature type="transmembrane region" description="Helical" evidence="1">
    <location>
        <begin position="512"/>
        <end position="532"/>
    </location>
</feature>
<proteinExistence type="predicted"/>
<dbReference type="KEGG" id="fsl:EJO69_00685"/>
<feature type="transmembrane region" description="Helical" evidence="1">
    <location>
        <begin position="169"/>
        <end position="190"/>
    </location>
</feature>